<dbReference type="GO" id="GO:0008270">
    <property type="term" value="F:zinc ion binding"/>
    <property type="evidence" value="ECO:0007669"/>
    <property type="project" value="UniProtKB-KW"/>
</dbReference>
<comment type="subcellular location">
    <subcellularLocation>
        <location evidence="1">Membrane</location>
        <topology evidence="1">Multi-pass membrane protein</topology>
    </subcellularLocation>
</comment>
<keyword evidence="12" id="KW-1185">Reference proteome</keyword>
<keyword evidence="6 8" id="KW-1133">Transmembrane helix</keyword>
<dbReference type="Gene3D" id="2.20.25.240">
    <property type="match status" value="4"/>
</dbReference>
<feature type="transmembrane region" description="Helical" evidence="8">
    <location>
        <begin position="12"/>
        <end position="36"/>
    </location>
</feature>
<reference evidence="11" key="1">
    <citation type="submission" date="2020-11" db="EMBL/GenBank/DDBJ databases">
        <authorList>
            <person name="Whitehead M."/>
        </authorList>
    </citation>
    <scope>NUCLEOTIDE SEQUENCE</scope>
    <source>
        <strain evidence="11">EGII</strain>
    </source>
</reference>
<evidence type="ECO:0000259" key="9">
    <source>
        <dbReference type="Pfam" id="PF04500"/>
    </source>
</evidence>
<comment type="caution">
    <text evidence="11">The sequence shown here is derived from an EMBL/GenBank/DDBJ whole genome shotgun (WGS) entry which is preliminary data.</text>
</comment>
<protein>
    <submittedName>
        <fullName evidence="11">(Mediterranean fruit fly) hypothetical protein</fullName>
    </submittedName>
</protein>
<dbReference type="GO" id="GO:0006506">
    <property type="term" value="P:GPI anchor biosynthetic process"/>
    <property type="evidence" value="ECO:0007669"/>
    <property type="project" value="TreeGrafter"/>
</dbReference>
<evidence type="ECO:0000259" key="10">
    <source>
        <dbReference type="Pfam" id="PF08510"/>
    </source>
</evidence>
<dbReference type="OrthoDB" id="2311693at2759"/>
<keyword evidence="2 8" id="KW-0812">Transmembrane</keyword>
<keyword evidence="7 8" id="KW-0472">Membrane</keyword>
<organism evidence="11 12">
    <name type="scientific">Ceratitis capitata</name>
    <name type="common">Mediterranean fruit fly</name>
    <name type="synonym">Tephritis capitata</name>
    <dbReference type="NCBI Taxonomy" id="7213"/>
    <lineage>
        <taxon>Eukaryota</taxon>
        <taxon>Metazoa</taxon>
        <taxon>Ecdysozoa</taxon>
        <taxon>Arthropoda</taxon>
        <taxon>Hexapoda</taxon>
        <taxon>Insecta</taxon>
        <taxon>Pterygota</taxon>
        <taxon>Neoptera</taxon>
        <taxon>Endopterygota</taxon>
        <taxon>Diptera</taxon>
        <taxon>Brachycera</taxon>
        <taxon>Muscomorpha</taxon>
        <taxon>Tephritoidea</taxon>
        <taxon>Tephritidae</taxon>
        <taxon>Ceratitis</taxon>
        <taxon>Ceratitis</taxon>
    </lineage>
</organism>
<dbReference type="InterPro" id="IPR052263">
    <property type="entry name" value="GPI_Anchor_Biosynth"/>
</dbReference>
<dbReference type="AlphaFoldDB" id="A0A811U582"/>
<sequence>MTNPAPTGYRAIQGFVCYLCSLVLFAFYMFWALAPLEWLGLDYFPDKYLALSLSNVSSVVLVMILYVFYPAINLALTPDVDAIATVVDVKLLQGGDKTKLAHDDWAAIQRLEIDQRNRSRITVMSNNVEERCNFCTDVHHHNLNVDNNITTLYHLDLAEINHTFTEYDINDLEFIYSQRGHPLIVLNRFLFRKNRSRYWRCLRCTKYKCRARLICSSKRIVRLFGVHTHGEESEKIDCGRRLRGELKTSDLNEGDLYSKLRLIKRHPLSTTADYSGPNESILESLAPKANSDENVKTDLYMEISPQYVNNSRLESGNDENSLQKNSTVTHTMPFPLGVWLENQQVFYMRNQKQGYNLIFNGYMYKKEASFRSTINWICSRGNGRRVSDNKCTARCITKLDGSIKLDKDIYEEEVYLHANLIDEPIDRPAIQPMHAHNPFEGPVFVVSKYGTKQLVLKQHTFNRHVCREEVTYWRCSQFAVLRCRARIKTKGNTLTVLNSEHNHEVITKARKYGSLKAAAAAAAAANNSPTIAASKVNLSNTGESITYGKASYSLSAVDRAGVVTTVNIAPRKLKVGDYSFTRNKSSGAKTYWSCARAGIHKCKARVVTIDEDCRHDVIVKCEQHNHPPF</sequence>
<evidence type="ECO:0000256" key="4">
    <source>
        <dbReference type="ARBA" id="ARBA00022771"/>
    </source>
</evidence>
<evidence type="ECO:0000256" key="6">
    <source>
        <dbReference type="ARBA" id="ARBA00022989"/>
    </source>
</evidence>
<feature type="domain" description="FLYWCH-type" evidence="9">
    <location>
        <begin position="174"/>
        <end position="229"/>
    </location>
</feature>
<evidence type="ECO:0000256" key="2">
    <source>
        <dbReference type="ARBA" id="ARBA00022692"/>
    </source>
</evidence>
<evidence type="ECO:0000313" key="11">
    <source>
        <dbReference type="EMBL" id="CAD6994039.1"/>
    </source>
</evidence>
<dbReference type="InterPro" id="IPR007588">
    <property type="entry name" value="Znf_FLYWCH"/>
</dbReference>
<dbReference type="Pfam" id="PF04500">
    <property type="entry name" value="FLYWCH"/>
    <property type="match status" value="4"/>
</dbReference>
<keyword evidence="5" id="KW-0862">Zinc</keyword>
<dbReference type="GO" id="GO:0016020">
    <property type="term" value="C:membrane"/>
    <property type="evidence" value="ECO:0007669"/>
    <property type="project" value="UniProtKB-SubCell"/>
</dbReference>
<evidence type="ECO:0000256" key="8">
    <source>
        <dbReference type="SAM" id="Phobius"/>
    </source>
</evidence>
<dbReference type="PANTHER" id="PTHR46346">
    <property type="entry name" value="PHOSPHATIDYLINOSITOL N-ACETYLGLUCOSAMINYLTRANSFERASE SUBUNIT P"/>
    <property type="match status" value="1"/>
</dbReference>
<feature type="domain" description="FLYWCH-type" evidence="9">
    <location>
        <begin position="444"/>
        <end position="503"/>
    </location>
</feature>
<accession>A0A811U582</accession>
<dbReference type="GO" id="GO:0005783">
    <property type="term" value="C:endoplasmic reticulum"/>
    <property type="evidence" value="ECO:0007669"/>
    <property type="project" value="TreeGrafter"/>
</dbReference>
<feature type="transmembrane region" description="Helical" evidence="8">
    <location>
        <begin position="48"/>
        <end position="69"/>
    </location>
</feature>
<proteinExistence type="predicted"/>
<keyword evidence="3" id="KW-0479">Metal-binding</keyword>
<feature type="domain" description="PIG-P" evidence="10">
    <location>
        <begin position="10"/>
        <end position="114"/>
    </location>
</feature>
<evidence type="ECO:0000256" key="3">
    <source>
        <dbReference type="ARBA" id="ARBA00022723"/>
    </source>
</evidence>
<keyword evidence="4" id="KW-0863">Zinc-finger</keyword>
<evidence type="ECO:0000256" key="5">
    <source>
        <dbReference type="ARBA" id="ARBA00022833"/>
    </source>
</evidence>
<dbReference type="InterPro" id="IPR013717">
    <property type="entry name" value="PIG-P"/>
</dbReference>
<evidence type="ECO:0000256" key="7">
    <source>
        <dbReference type="ARBA" id="ARBA00023136"/>
    </source>
</evidence>
<dbReference type="PANTHER" id="PTHR46346:SF1">
    <property type="entry name" value="PHOSPHATIDYLINOSITOL N-ACETYLGLUCOSAMINYLTRANSFERASE SUBUNIT P"/>
    <property type="match status" value="1"/>
</dbReference>
<feature type="domain" description="FLYWCH-type" evidence="9">
    <location>
        <begin position="572"/>
        <end position="626"/>
    </location>
</feature>
<gene>
    <name evidence="11" type="ORF">CCAP1982_LOCUS2816</name>
</gene>
<dbReference type="EMBL" id="CAJHJT010000001">
    <property type="protein sequence ID" value="CAD6994039.1"/>
    <property type="molecule type" value="Genomic_DNA"/>
</dbReference>
<feature type="domain" description="FLYWCH-type" evidence="9">
    <location>
        <begin position="347"/>
        <end position="399"/>
    </location>
</feature>
<name>A0A811U582_CERCA</name>
<evidence type="ECO:0000313" key="12">
    <source>
        <dbReference type="Proteomes" id="UP000606786"/>
    </source>
</evidence>
<dbReference type="Pfam" id="PF08510">
    <property type="entry name" value="PIG-P"/>
    <property type="match status" value="1"/>
</dbReference>
<evidence type="ECO:0000256" key="1">
    <source>
        <dbReference type="ARBA" id="ARBA00004141"/>
    </source>
</evidence>
<dbReference type="Proteomes" id="UP000606786">
    <property type="component" value="Unassembled WGS sequence"/>
</dbReference>